<dbReference type="RefSeq" id="WP_013061190.1">
    <property type="nucleotide sequence ID" value="NZ_JANTYZ010000002.1"/>
</dbReference>
<dbReference type="InterPro" id="IPR002716">
    <property type="entry name" value="PIN_dom"/>
</dbReference>
<dbReference type="InterPro" id="IPR058652">
    <property type="entry name" value="VapC50_C"/>
</dbReference>
<evidence type="ECO:0000259" key="2">
    <source>
        <dbReference type="Pfam" id="PF26343"/>
    </source>
</evidence>
<proteinExistence type="predicted"/>
<dbReference type="EMBL" id="JANTYZ010000002">
    <property type="protein sequence ID" value="MCS3864669.1"/>
    <property type="molecule type" value="Genomic_DNA"/>
</dbReference>
<reference evidence="3" key="1">
    <citation type="submission" date="2022-08" db="EMBL/GenBank/DDBJ databases">
        <title>Genomic Encyclopedia of Type Strains, Phase V (KMG-V): Genome sequencing to study the core and pangenomes of soil and plant-associated prokaryotes.</title>
        <authorList>
            <person name="Whitman W."/>
        </authorList>
    </citation>
    <scope>NUCLEOTIDE SEQUENCE</scope>
    <source>
        <strain evidence="3">SP2016B</strain>
    </source>
</reference>
<feature type="domain" description="PIN" evidence="1">
    <location>
        <begin position="7"/>
        <end position="113"/>
    </location>
</feature>
<sequence length="190" mass="21746">MNARPVAVYDANVLYPAQLRDLLLRLVMEDLVRPHWSDDIHDEWTRNVHSDRPNVTWDDLEYTRGEMDRAFSDARVEGHQGRLESLSLPDPTDRHVLAVAIHVGANYIVTFNLDDFPAAQLEPHGVKAIHPDGFASLLMDRDREEFIEAAAGHRGSLRKPPLSVNEYLDVLRNSGLEVTTQRLEEHRIRL</sequence>
<dbReference type="Proteomes" id="UP001155034">
    <property type="component" value="Unassembled WGS sequence"/>
</dbReference>
<feature type="domain" description="VapC50 C-terminal" evidence="2">
    <location>
        <begin position="131"/>
        <end position="184"/>
    </location>
</feature>
<evidence type="ECO:0000313" key="4">
    <source>
        <dbReference type="Proteomes" id="UP001155034"/>
    </source>
</evidence>
<accession>A0A9X2RAV0</accession>
<gene>
    <name evidence="3" type="ORF">GGP82_001215</name>
</gene>
<dbReference type="AlphaFoldDB" id="A0A9X2RAV0"/>
<dbReference type="Pfam" id="PF26343">
    <property type="entry name" value="VapC50_C"/>
    <property type="match status" value="1"/>
</dbReference>
<protein>
    <submittedName>
        <fullName evidence="3">Nucleic acid-binding protein</fullName>
    </submittedName>
</protein>
<dbReference type="InterPro" id="IPR029060">
    <property type="entry name" value="PIN-like_dom_sf"/>
</dbReference>
<evidence type="ECO:0000313" key="3">
    <source>
        <dbReference type="EMBL" id="MCS3864669.1"/>
    </source>
</evidence>
<dbReference type="SUPFAM" id="SSF88723">
    <property type="entry name" value="PIN domain-like"/>
    <property type="match status" value="1"/>
</dbReference>
<dbReference type="Pfam" id="PF13470">
    <property type="entry name" value="PIN_3"/>
    <property type="match status" value="1"/>
</dbReference>
<organism evidence="3 4">
    <name type="scientific">Salinibacter ruber</name>
    <dbReference type="NCBI Taxonomy" id="146919"/>
    <lineage>
        <taxon>Bacteria</taxon>
        <taxon>Pseudomonadati</taxon>
        <taxon>Rhodothermota</taxon>
        <taxon>Rhodothermia</taxon>
        <taxon>Rhodothermales</taxon>
        <taxon>Salinibacteraceae</taxon>
        <taxon>Salinibacter</taxon>
    </lineage>
</organism>
<evidence type="ECO:0000259" key="1">
    <source>
        <dbReference type="Pfam" id="PF13470"/>
    </source>
</evidence>
<comment type="caution">
    <text evidence="3">The sequence shown here is derived from an EMBL/GenBank/DDBJ whole genome shotgun (WGS) entry which is preliminary data.</text>
</comment>
<name>A0A9X2RAV0_9BACT</name>